<dbReference type="EMBL" id="CP053070">
    <property type="protein sequence ID" value="QJR08460.1"/>
    <property type="molecule type" value="Genomic_DNA"/>
</dbReference>
<dbReference type="EMBL" id="WFIJ01000012">
    <property type="protein sequence ID" value="MUG83940.1"/>
    <property type="molecule type" value="Genomic_DNA"/>
</dbReference>
<organism evidence="2">
    <name type="scientific">Staphylococcus aureus</name>
    <dbReference type="NCBI Taxonomy" id="1280"/>
    <lineage>
        <taxon>Bacteria</taxon>
        <taxon>Bacillati</taxon>
        <taxon>Bacillota</taxon>
        <taxon>Bacilli</taxon>
        <taxon>Bacillales</taxon>
        <taxon>Staphylococcaceae</taxon>
        <taxon>Staphylococcus</taxon>
    </lineage>
</organism>
<name>A0A6B1RKR2_STAAU</name>
<gene>
    <name evidence="2" type="ORF">GAY51_09830</name>
    <name evidence="1" type="ORF">GAY54_08465</name>
    <name evidence="3" type="ORF">HH313_002428</name>
</gene>
<accession>A0A6B1RKR2</accession>
<evidence type="ECO:0000313" key="2">
    <source>
        <dbReference type="EMBL" id="MUG83940.1"/>
    </source>
</evidence>
<dbReference type="RefSeq" id="WP_031845047.1">
    <property type="nucleotide sequence ID" value="NZ_AP017891.1"/>
</dbReference>
<protein>
    <submittedName>
        <fullName evidence="2">Uncharacterized protein</fullName>
    </submittedName>
</protein>
<evidence type="ECO:0000313" key="1">
    <source>
        <dbReference type="EMBL" id="MUG52585.1"/>
    </source>
</evidence>
<proteinExistence type="predicted"/>
<dbReference type="AlphaFoldDB" id="A0A6B1RKR2"/>
<evidence type="ECO:0000313" key="3">
    <source>
        <dbReference type="EMBL" id="QJR08460.1"/>
    </source>
</evidence>
<reference evidence="3 5" key="2">
    <citation type="submission" date="2020-04" db="EMBL/GenBank/DDBJ databases">
        <authorList>
            <person name="Kim J.-M."/>
            <person name="Chung S.H."/>
            <person name="Kim I."/>
            <person name="Kim J.-S."/>
        </authorList>
    </citation>
    <scope>NUCLEOTIDE SEQUENCE [LARGE SCALE GENOMIC DNA]</scope>
    <source>
        <strain evidence="3">HL20709</strain>
    </source>
</reference>
<reference evidence="2 4" key="1">
    <citation type="journal article" date="2019" name="Int. J. Infect. Dis.">
        <title>Characterization of a community-acquired methicillin-resistant sequence type 338 Staphylococcus aureus strain containing a staphylococcal cassette chromosome mec type VT.</title>
        <authorList>
            <person name="Chen Y."/>
            <person name="Hong J."/>
            <person name="Chen Y."/>
            <person name="Wang H."/>
            <person name="Yu Y."/>
            <person name="Qu T."/>
        </authorList>
    </citation>
    <scope>NUCLEOTIDE SEQUENCE</scope>
    <source>
        <strain evidence="1 4">LJ05</strain>
        <strain evidence="2">LQ41</strain>
    </source>
</reference>
<sequence>MCHGIKQYPFKVFIISVNYFEGIVFCEKIYGVLRFISFYTFYKL</sequence>
<dbReference type="KEGG" id="sams:NI36_11640"/>
<dbReference type="Proteomes" id="UP000502818">
    <property type="component" value="Chromosome"/>
</dbReference>
<dbReference type="EMBL" id="WFHO01000016">
    <property type="protein sequence ID" value="MUG52585.1"/>
    <property type="molecule type" value="Genomic_DNA"/>
</dbReference>
<evidence type="ECO:0000313" key="5">
    <source>
        <dbReference type="Proteomes" id="UP000502818"/>
    </source>
</evidence>
<evidence type="ECO:0000313" key="4">
    <source>
        <dbReference type="Proteomes" id="UP000463077"/>
    </source>
</evidence>
<dbReference type="Proteomes" id="UP000463077">
    <property type="component" value="Unassembled WGS sequence"/>
</dbReference>